<feature type="compositionally biased region" description="Pro residues" evidence="1">
    <location>
        <begin position="55"/>
        <end position="65"/>
    </location>
</feature>
<dbReference type="VEuPathDB" id="FungiDB:YALI1_C22986g"/>
<feature type="region of interest" description="Disordered" evidence="1">
    <location>
        <begin position="47"/>
        <end position="78"/>
    </location>
</feature>
<feature type="region of interest" description="Disordered" evidence="1">
    <location>
        <begin position="267"/>
        <end position="287"/>
    </location>
</feature>
<dbReference type="EMBL" id="CP017555">
    <property type="protein sequence ID" value="AOW02949.1"/>
    <property type="molecule type" value="Genomic_DNA"/>
</dbReference>
<accession>A0A1D8NBC6</accession>
<organism evidence="2 3">
    <name type="scientific">Yarrowia lipolytica</name>
    <name type="common">Candida lipolytica</name>
    <dbReference type="NCBI Taxonomy" id="4952"/>
    <lineage>
        <taxon>Eukaryota</taxon>
        <taxon>Fungi</taxon>
        <taxon>Dikarya</taxon>
        <taxon>Ascomycota</taxon>
        <taxon>Saccharomycotina</taxon>
        <taxon>Dipodascomycetes</taxon>
        <taxon>Dipodascales</taxon>
        <taxon>Dipodascales incertae sedis</taxon>
        <taxon>Yarrowia</taxon>
    </lineage>
</organism>
<name>A0A1D8NBC6_YARLL</name>
<reference evidence="2 3" key="1">
    <citation type="journal article" date="2016" name="PLoS ONE">
        <title>Sequence Assembly of Yarrowia lipolytica Strain W29/CLIB89 Shows Transposable Element Diversity.</title>
        <authorList>
            <person name="Magnan C."/>
            <person name="Yu J."/>
            <person name="Chang I."/>
            <person name="Jahn E."/>
            <person name="Kanomata Y."/>
            <person name="Wu J."/>
            <person name="Zeller M."/>
            <person name="Oakes M."/>
            <person name="Baldi P."/>
            <person name="Sandmeyer S."/>
        </authorList>
    </citation>
    <scope>NUCLEOTIDE SEQUENCE [LARGE SCALE GENOMIC DNA]</scope>
    <source>
        <strain evidence="3">CLIB89(W29)</strain>
    </source>
</reference>
<proteinExistence type="predicted"/>
<sequence>MVEGEGAAVVGEPGHGLSLQDVTVTTAVPVTTVTPVLVTTGAVATGAWVDEESPPNRPPIQPRMPPPEEEEAPEEVGMGDATRVMTEPVTTGAGRSEPVAVGMGMMLPLLSMVPGEPWYRVFQSTVLTKSSDQDWGMAMELVPKRPSKMLPSWKPPVLEGAEGESDRVTAGKVGRVKPGPVLEPPEPPVGEPVMVAEGEEPESPPSEPPLEAEGEAFPVLEPAVGTSRVTEVPSRAWRDDWKPGPLSTRDWEGPRPPLLLLLEGGASRSEERFSPQEVGEAAHDNGGGGRAALGGLLGQQAGQLAEVEAVVGGQSRKHGRQLVQRHGGSGRDGVDIGQRHSECCVCVRGRD</sequence>
<dbReference type="Proteomes" id="UP000182444">
    <property type="component" value="Chromosome 1C"/>
</dbReference>
<protein>
    <submittedName>
        <fullName evidence="2">Uncharacterized protein</fullName>
    </submittedName>
</protein>
<feature type="region of interest" description="Disordered" evidence="1">
    <location>
        <begin position="311"/>
        <end position="334"/>
    </location>
</feature>
<evidence type="ECO:0000313" key="2">
    <source>
        <dbReference type="EMBL" id="AOW02949.1"/>
    </source>
</evidence>
<feature type="region of interest" description="Disordered" evidence="1">
    <location>
        <begin position="158"/>
        <end position="212"/>
    </location>
</feature>
<evidence type="ECO:0000256" key="1">
    <source>
        <dbReference type="SAM" id="MobiDB-lite"/>
    </source>
</evidence>
<feature type="compositionally biased region" description="Pro residues" evidence="1">
    <location>
        <begin position="181"/>
        <end position="190"/>
    </location>
</feature>
<dbReference type="AlphaFoldDB" id="A0A1D8NBC6"/>
<dbReference type="RefSeq" id="XP_068138530.1">
    <property type="nucleotide sequence ID" value="XM_068282429.1"/>
</dbReference>
<dbReference type="GeneID" id="94583058"/>
<evidence type="ECO:0000313" key="3">
    <source>
        <dbReference type="Proteomes" id="UP000182444"/>
    </source>
</evidence>
<gene>
    <name evidence="2" type="ORF">YALI1_C22986g</name>
</gene>